<keyword evidence="3" id="KW-1185">Reference proteome</keyword>
<organism evidence="2 3">
    <name type="scientific">Leptospira ognonensis</name>
    <dbReference type="NCBI Taxonomy" id="2484945"/>
    <lineage>
        <taxon>Bacteria</taxon>
        <taxon>Pseudomonadati</taxon>
        <taxon>Spirochaetota</taxon>
        <taxon>Spirochaetia</taxon>
        <taxon>Leptospirales</taxon>
        <taxon>Leptospiraceae</taxon>
        <taxon>Leptospira</taxon>
    </lineage>
</organism>
<sequence length="73" mass="8175">MISKLFSMLFIFLALHCASTKEGSESDGKLMESIIEKAQSEEGQKAIQTVKEQATDKENQEKVKALISKDKKK</sequence>
<protein>
    <submittedName>
        <fullName evidence="2">Uncharacterized protein</fullName>
    </submittedName>
</protein>
<feature type="compositionally biased region" description="Basic and acidic residues" evidence="1">
    <location>
        <begin position="53"/>
        <end position="73"/>
    </location>
</feature>
<dbReference type="Proteomes" id="UP000297693">
    <property type="component" value="Unassembled WGS sequence"/>
</dbReference>
<gene>
    <name evidence="2" type="ORF">EHQ58_07805</name>
</gene>
<evidence type="ECO:0000313" key="3">
    <source>
        <dbReference type="Proteomes" id="UP000297693"/>
    </source>
</evidence>
<evidence type="ECO:0000256" key="1">
    <source>
        <dbReference type="SAM" id="MobiDB-lite"/>
    </source>
</evidence>
<dbReference type="AlphaFoldDB" id="A0A4R9K6X0"/>
<evidence type="ECO:0000313" key="2">
    <source>
        <dbReference type="EMBL" id="TGL60388.1"/>
    </source>
</evidence>
<name>A0A4R9K6X0_9LEPT</name>
<dbReference type="OrthoDB" id="345787at2"/>
<reference evidence="2" key="1">
    <citation type="journal article" date="2019" name="PLoS Negl. Trop. Dis.">
        <title>Revisiting the worldwide diversity of Leptospira species in the environment.</title>
        <authorList>
            <person name="Vincent A.T."/>
            <person name="Schiettekatte O."/>
            <person name="Bourhy P."/>
            <person name="Veyrier F.J."/>
            <person name="Picardeau M."/>
        </authorList>
    </citation>
    <scope>NUCLEOTIDE SEQUENCE [LARGE SCALE GENOMIC DNA]</scope>
    <source>
        <strain evidence="2">201702476</strain>
    </source>
</reference>
<proteinExistence type="predicted"/>
<dbReference type="RefSeq" id="WP_135623311.1">
    <property type="nucleotide sequence ID" value="NZ_RQGD01000022.1"/>
</dbReference>
<dbReference type="EMBL" id="RQGD01000022">
    <property type="protein sequence ID" value="TGL60388.1"/>
    <property type="molecule type" value="Genomic_DNA"/>
</dbReference>
<feature type="region of interest" description="Disordered" evidence="1">
    <location>
        <begin position="45"/>
        <end position="73"/>
    </location>
</feature>
<accession>A0A4R9K6X0</accession>
<comment type="caution">
    <text evidence="2">The sequence shown here is derived from an EMBL/GenBank/DDBJ whole genome shotgun (WGS) entry which is preliminary data.</text>
</comment>